<evidence type="ECO:0000313" key="2">
    <source>
        <dbReference type="Proteomes" id="UP001201701"/>
    </source>
</evidence>
<comment type="caution">
    <text evidence="1">The sequence shown here is derived from an EMBL/GenBank/DDBJ whole genome shotgun (WGS) entry which is preliminary data.</text>
</comment>
<dbReference type="EMBL" id="JAKREW010000016">
    <property type="protein sequence ID" value="MCG7506696.1"/>
    <property type="molecule type" value="Genomic_DNA"/>
</dbReference>
<organism evidence="1 2">
    <name type="scientific">Mesorhizobium retamae</name>
    <dbReference type="NCBI Taxonomy" id="2912854"/>
    <lineage>
        <taxon>Bacteria</taxon>
        <taxon>Pseudomonadati</taxon>
        <taxon>Pseudomonadota</taxon>
        <taxon>Alphaproteobacteria</taxon>
        <taxon>Hyphomicrobiales</taxon>
        <taxon>Phyllobacteriaceae</taxon>
        <taxon>Mesorhizobium</taxon>
    </lineage>
</organism>
<sequence length="240" mass="25369">MSMFPIPDAVPDRNEFEKMTQDLTRMMPQEMTNAVNLFAHPVAGAAAFSALGFGLASHAFGVWVGALTGAAEMSQRLMQPVLDDFPGSTKSFAGHDGASAAKAPAARARAATTKLIAEMQSATDKVSEPAVETIEEAQVAEAVAIEKPATAVVADPMPEDFSKPATLEKPANPDDLKVITGVGPKLEKVLNDLGIWSYAQIAAWTPAEVAWVDDYLGFKGRVERDGWLKQAAALAANTGN</sequence>
<dbReference type="Proteomes" id="UP001201701">
    <property type="component" value="Unassembled WGS sequence"/>
</dbReference>
<dbReference type="Gene3D" id="1.10.150.20">
    <property type="entry name" value="5' to 3' exonuclease, C-terminal subdomain"/>
    <property type="match status" value="1"/>
</dbReference>
<gene>
    <name evidence="1" type="ORF">L4923_16845</name>
</gene>
<accession>A0ABS9QGZ2</accession>
<reference evidence="1 2" key="1">
    <citation type="submission" date="2022-02" db="EMBL/GenBank/DDBJ databases">
        <title>Draft genome sequence of Mezorhizobium retamae strain IRAMC:0171 isolated from Retama raetam nodules.</title>
        <authorList>
            <person name="Bengaied R."/>
            <person name="Sbissi I."/>
            <person name="Huber K."/>
            <person name="Ghodbane F."/>
            <person name="Nouioui I."/>
            <person name="Tarhouni M."/>
            <person name="Gtari M."/>
        </authorList>
    </citation>
    <scope>NUCLEOTIDE SEQUENCE [LARGE SCALE GENOMIC DNA]</scope>
    <source>
        <strain evidence="1 2">IRAMC:0171</strain>
    </source>
</reference>
<protein>
    <submittedName>
        <fullName evidence="1">NADH-ubiquinone dehydrogenase</fullName>
    </submittedName>
</protein>
<evidence type="ECO:0000313" key="1">
    <source>
        <dbReference type="EMBL" id="MCG7506696.1"/>
    </source>
</evidence>
<keyword evidence="2" id="KW-1185">Reference proteome</keyword>
<dbReference type="RefSeq" id="WP_239367115.1">
    <property type="nucleotide sequence ID" value="NZ_JAKREW010000016.1"/>
</dbReference>
<name>A0ABS9QGZ2_9HYPH</name>
<proteinExistence type="predicted"/>